<dbReference type="GO" id="GO:0048666">
    <property type="term" value="P:neuron development"/>
    <property type="evidence" value="ECO:0007669"/>
    <property type="project" value="UniProtKB-ARBA"/>
</dbReference>
<dbReference type="Pfam" id="PF00041">
    <property type="entry name" value="fn3"/>
    <property type="match status" value="2"/>
</dbReference>
<dbReference type="SMART" id="SM00194">
    <property type="entry name" value="PTPc"/>
    <property type="match status" value="2"/>
</dbReference>
<dbReference type="InterPro" id="IPR000387">
    <property type="entry name" value="Tyr_Pase_dom"/>
</dbReference>
<feature type="signal peptide" evidence="8">
    <location>
        <begin position="1"/>
        <end position="23"/>
    </location>
</feature>
<keyword evidence="7" id="KW-0812">Transmembrane</keyword>
<evidence type="ECO:0000256" key="4">
    <source>
        <dbReference type="ARBA" id="ARBA00022912"/>
    </source>
</evidence>
<feature type="domain" description="Fibronectin type-III" evidence="11">
    <location>
        <begin position="137"/>
        <end position="236"/>
    </location>
</feature>
<dbReference type="InterPro" id="IPR029021">
    <property type="entry name" value="Prot-tyrosine_phosphatase-like"/>
</dbReference>
<evidence type="ECO:0000313" key="12">
    <source>
        <dbReference type="EMBL" id="RZF33627.1"/>
    </source>
</evidence>
<comment type="caution">
    <text evidence="12">The sequence shown here is derived from an EMBL/GenBank/DDBJ whole genome shotgun (WGS) entry which is preliminary data.</text>
</comment>
<organism evidence="12 13">
    <name type="scientific">Laodelphax striatellus</name>
    <name type="common">Small brown planthopper</name>
    <name type="synonym">Delphax striatella</name>
    <dbReference type="NCBI Taxonomy" id="195883"/>
    <lineage>
        <taxon>Eukaryota</taxon>
        <taxon>Metazoa</taxon>
        <taxon>Ecdysozoa</taxon>
        <taxon>Arthropoda</taxon>
        <taxon>Hexapoda</taxon>
        <taxon>Insecta</taxon>
        <taxon>Pterygota</taxon>
        <taxon>Neoptera</taxon>
        <taxon>Paraneoptera</taxon>
        <taxon>Hemiptera</taxon>
        <taxon>Auchenorrhyncha</taxon>
        <taxon>Fulgoroidea</taxon>
        <taxon>Delphacidae</taxon>
        <taxon>Criomorphinae</taxon>
        <taxon>Laodelphax</taxon>
    </lineage>
</organism>
<dbReference type="InterPro" id="IPR013783">
    <property type="entry name" value="Ig-like_fold"/>
</dbReference>
<dbReference type="CDD" id="cd14549">
    <property type="entry name" value="R5-PTPc-1"/>
    <property type="match status" value="1"/>
</dbReference>
<dbReference type="Proteomes" id="UP000291343">
    <property type="component" value="Unassembled WGS sequence"/>
</dbReference>
<dbReference type="AlphaFoldDB" id="A0A482WJC4"/>
<protein>
    <submittedName>
        <fullName evidence="12">Uncharacterized protein</fullName>
    </submittedName>
</protein>
<dbReference type="Pfam" id="PF00102">
    <property type="entry name" value="Y_phosphatase"/>
    <property type="match status" value="2"/>
</dbReference>
<dbReference type="InterPro" id="IPR036116">
    <property type="entry name" value="FN3_sf"/>
</dbReference>
<dbReference type="PROSITE" id="PS50056">
    <property type="entry name" value="TYR_PHOSPHATASE_2"/>
    <property type="match status" value="1"/>
</dbReference>
<sequence length="914" mass="103677">MVIMPYRHLTASILLCAVLWVIAEDEISLKTHVFSKPLDLRATHATEKSIQLAWTKPNGSTSSNNSSTDSLVGYTIHYQSDNFSRQQEVLTNQDEVQYILHNLYACTDYIIWVTGISSTKEEGEPSDKIKYRTNPIGPSAPKILNISCHQHQSLFIQWQKPALYNCSIESYTVLYRDENSFDFEKIKLDATNDKTETILINNLTDNTMYEIKIRASPKDTILGEESAPRKVLISNGCEKFVKPISPGNETITILAAIVCAFFAVMLAVCAFVIWRNWLHAAYYYLEDPVGQMTCISEPDWESRVDPNTTIPVNMFAAHVAELHADGDIGFSREYESIQSAANQDEYSIEYSQQMENKIKNRYLNILAYDHSRVRLFHVMGQCRGEDYINANYIDGFQRANAYIGTQGPLPITFDAFWRMIWEQGVAIIVMITNLVERGRRKCDMYWPKEGTEVYGLIQVKLMKEDVLAMYTIRTLLITHLKVKKKKHSSNERIVYQYHYTNWPDHGTPDHPLPILNFVNKSSAANPPDAGPIVVHCSAGVGRTGTYIVLDAMLKQIYHKNKVNVFGYLQHIRTQRNFLVQTEEQYIFIHDALLEAIVCSDNGLSPDCINQLIANPNPSNESWGKLETHFKMVTSFEPKDYNLLSARKSSNLPKNRSEEYLPVESFRVHLTPKPGVDGSDYINASWLLGYKKLCEFIVTQHPLESTILDFWQMVWDHNAQTVVLLSSVDEDVSPDLGIFWPRANEGTLDGENFKVKCIEEGTVSRDLTVQSLQDDYELTVRIIESPSPTSDLPALLQLLDIVNQWHLEYQNGPIIVVDKYGGTAAVTFCCLATLSKQLEHEKRADVCMYAKLYHNRRPGVWKSAKDYLLLYQALEVLSISKGIKFSASVTVPGSTLHPNGYTNGVLSATPQTATT</sequence>
<feature type="transmembrane region" description="Helical" evidence="7">
    <location>
        <begin position="251"/>
        <end position="274"/>
    </location>
</feature>
<dbReference type="InterPro" id="IPR016130">
    <property type="entry name" value="Tyr_Pase_AS"/>
</dbReference>
<keyword evidence="5 7" id="KW-0472">Membrane</keyword>
<keyword evidence="13" id="KW-1185">Reference proteome</keyword>
<name>A0A482WJC4_LAOST</name>
<dbReference type="FunFam" id="3.90.190.10:FF:000068">
    <property type="entry name" value="receptor-type tyrosine-protein phosphatase zeta"/>
    <property type="match status" value="1"/>
</dbReference>
<evidence type="ECO:0000256" key="1">
    <source>
        <dbReference type="ARBA" id="ARBA00004167"/>
    </source>
</evidence>
<feature type="domain" description="Fibronectin type-III" evidence="11">
    <location>
        <begin position="36"/>
        <end position="136"/>
    </location>
</feature>
<evidence type="ECO:0000259" key="10">
    <source>
        <dbReference type="PROSITE" id="PS50056"/>
    </source>
</evidence>
<feature type="domain" description="Tyrosine-protein phosphatase" evidence="9">
    <location>
        <begin position="625"/>
        <end position="876"/>
    </location>
</feature>
<keyword evidence="4" id="KW-0904">Protein phosphatase</keyword>
<evidence type="ECO:0000259" key="9">
    <source>
        <dbReference type="PROSITE" id="PS50055"/>
    </source>
</evidence>
<feature type="chain" id="PRO_5019859774" evidence="8">
    <location>
        <begin position="24"/>
        <end position="914"/>
    </location>
</feature>
<gene>
    <name evidence="12" type="ORF">LSTR_LSTR007005</name>
</gene>
<dbReference type="FunFam" id="2.60.40.10:FF:001386">
    <property type="entry name" value="Receptor-type tyrosine-protein phosphatase gamma"/>
    <property type="match status" value="1"/>
</dbReference>
<dbReference type="InterPro" id="IPR003595">
    <property type="entry name" value="Tyr_Pase_cat"/>
</dbReference>
<comment type="catalytic activity">
    <reaction evidence="6">
        <text>O-phospho-L-tyrosyl-[protein] + H2O = L-tyrosyl-[protein] + phosphate</text>
        <dbReference type="Rhea" id="RHEA:10684"/>
        <dbReference type="Rhea" id="RHEA-COMP:10136"/>
        <dbReference type="Rhea" id="RHEA-COMP:20101"/>
        <dbReference type="ChEBI" id="CHEBI:15377"/>
        <dbReference type="ChEBI" id="CHEBI:43474"/>
        <dbReference type="ChEBI" id="CHEBI:46858"/>
        <dbReference type="ChEBI" id="CHEBI:61978"/>
        <dbReference type="EC" id="3.1.3.48"/>
    </reaction>
</comment>
<dbReference type="PANTHER" id="PTHR19134:SF540">
    <property type="entry name" value="TYROSINE-PROTEIN PHOSPHATASE 99A"/>
    <property type="match status" value="1"/>
</dbReference>
<dbReference type="PROSITE" id="PS50853">
    <property type="entry name" value="FN3"/>
    <property type="match status" value="2"/>
</dbReference>
<dbReference type="FunFam" id="3.90.190.10:FF:000013">
    <property type="entry name" value="receptor-type tyrosine-protein phosphatase zeta isoform X1"/>
    <property type="match status" value="1"/>
</dbReference>
<dbReference type="PRINTS" id="PR00700">
    <property type="entry name" value="PRTYPHPHTASE"/>
</dbReference>
<dbReference type="OrthoDB" id="6022401at2759"/>
<dbReference type="SUPFAM" id="SSF49265">
    <property type="entry name" value="Fibronectin type III"/>
    <property type="match status" value="1"/>
</dbReference>
<evidence type="ECO:0000256" key="3">
    <source>
        <dbReference type="ARBA" id="ARBA00022801"/>
    </source>
</evidence>
<evidence type="ECO:0000313" key="13">
    <source>
        <dbReference type="Proteomes" id="UP000291343"/>
    </source>
</evidence>
<dbReference type="Gene3D" id="3.90.190.10">
    <property type="entry name" value="Protein tyrosine phosphatase superfamily"/>
    <property type="match status" value="2"/>
</dbReference>
<dbReference type="PROSITE" id="PS00383">
    <property type="entry name" value="TYR_PHOSPHATASE_1"/>
    <property type="match status" value="1"/>
</dbReference>
<dbReference type="SMR" id="A0A482WJC4"/>
<evidence type="ECO:0000259" key="11">
    <source>
        <dbReference type="PROSITE" id="PS50853"/>
    </source>
</evidence>
<evidence type="ECO:0000256" key="8">
    <source>
        <dbReference type="SAM" id="SignalP"/>
    </source>
</evidence>
<proteinExistence type="predicted"/>
<keyword evidence="2 8" id="KW-0732">Signal</keyword>
<dbReference type="GO" id="GO:0004725">
    <property type="term" value="F:protein tyrosine phosphatase activity"/>
    <property type="evidence" value="ECO:0007669"/>
    <property type="project" value="UniProtKB-EC"/>
</dbReference>
<dbReference type="InParanoid" id="A0A482WJC4"/>
<evidence type="ECO:0000256" key="6">
    <source>
        <dbReference type="ARBA" id="ARBA00051722"/>
    </source>
</evidence>
<feature type="domain" description="Tyrosine specific protein phosphatases" evidence="10">
    <location>
        <begin position="512"/>
        <end position="586"/>
    </location>
</feature>
<dbReference type="PANTHER" id="PTHR19134">
    <property type="entry name" value="RECEPTOR-TYPE TYROSINE-PROTEIN PHOSPHATASE"/>
    <property type="match status" value="1"/>
</dbReference>
<dbReference type="SMART" id="SM00060">
    <property type="entry name" value="FN3"/>
    <property type="match status" value="2"/>
</dbReference>
<evidence type="ECO:0000256" key="7">
    <source>
        <dbReference type="SAM" id="Phobius"/>
    </source>
</evidence>
<keyword evidence="3" id="KW-0378">Hydrolase</keyword>
<feature type="domain" description="Tyrosine-protein phosphatase" evidence="9">
    <location>
        <begin position="330"/>
        <end position="595"/>
    </location>
</feature>
<dbReference type="InterPro" id="IPR050348">
    <property type="entry name" value="Protein-Tyr_Phosphatase"/>
</dbReference>
<keyword evidence="7" id="KW-1133">Transmembrane helix</keyword>
<dbReference type="STRING" id="195883.A0A482WJC4"/>
<reference evidence="12 13" key="1">
    <citation type="journal article" date="2017" name="Gigascience">
        <title>Genome sequence of the small brown planthopper, Laodelphax striatellus.</title>
        <authorList>
            <person name="Zhu J."/>
            <person name="Jiang F."/>
            <person name="Wang X."/>
            <person name="Yang P."/>
            <person name="Bao Y."/>
            <person name="Zhao W."/>
            <person name="Wang W."/>
            <person name="Lu H."/>
            <person name="Wang Q."/>
            <person name="Cui N."/>
            <person name="Li J."/>
            <person name="Chen X."/>
            <person name="Luo L."/>
            <person name="Yu J."/>
            <person name="Kang L."/>
            <person name="Cui F."/>
        </authorList>
    </citation>
    <scope>NUCLEOTIDE SEQUENCE [LARGE SCALE GENOMIC DNA]</scope>
    <source>
        <strain evidence="12">Lst14</strain>
    </source>
</reference>
<dbReference type="SMART" id="SM00404">
    <property type="entry name" value="PTPc_motif"/>
    <property type="match status" value="2"/>
</dbReference>
<comment type="subcellular location">
    <subcellularLocation>
        <location evidence="1">Membrane</location>
        <topology evidence="1">Single-pass membrane protein</topology>
    </subcellularLocation>
</comment>
<dbReference type="InterPro" id="IPR003961">
    <property type="entry name" value="FN3_dom"/>
</dbReference>
<dbReference type="SUPFAM" id="SSF52799">
    <property type="entry name" value="(Phosphotyrosine protein) phosphatases II"/>
    <property type="match status" value="2"/>
</dbReference>
<dbReference type="CDD" id="cd00063">
    <property type="entry name" value="FN3"/>
    <property type="match status" value="2"/>
</dbReference>
<dbReference type="GO" id="GO:0016020">
    <property type="term" value="C:membrane"/>
    <property type="evidence" value="ECO:0007669"/>
    <property type="project" value="UniProtKB-SubCell"/>
</dbReference>
<dbReference type="EMBL" id="QKKF02033617">
    <property type="protein sequence ID" value="RZF33627.1"/>
    <property type="molecule type" value="Genomic_DNA"/>
</dbReference>
<evidence type="ECO:0000256" key="5">
    <source>
        <dbReference type="ARBA" id="ARBA00023136"/>
    </source>
</evidence>
<dbReference type="InterPro" id="IPR000242">
    <property type="entry name" value="PTP_cat"/>
</dbReference>
<evidence type="ECO:0000256" key="2">
    <source>
        <dbReference type="ARBA" id="ARBA00022729"/>
    </source>
</evidence>
<dbReference type="PROSITE" id="PS50055">
    <property type="entry name" value="TYR_PHOSPHATASE_PTP"/>
    <property type="match status" value="2"/>
</dbReference>
<dbReference type="Gene3D" id="2.60.40.10">
    <property type="entry name" value="Immunoglobulins"/>
    <property type="match status" value="2"/>
</dbReference>
<accession>A0A482WJC4</accession>